<organism evidence="2 3">
    <name type="scientific">Nicrophorus vespilloides</name>
    <name type="common">Boreal carrion beetle</name>
    <dbReference type="NCBI Taxonomy" id="110193"/>
    <lineage>
        <taxon>Eukaryota</taxon>
        <taxon>Metazoa</taxon>
        <taxon>Ecdysozoa</taxon>
        <taxon>Arthropoda</taxon>
        <taxon>Hexapoda</taxon>
        <taxon>Insecta</taxon>
        <taxon>Pterygota</taxon>
        <taxon>Neoptera</taxon>
        <taxon>Endopterygota</taxon>
        <taxon>Coleoptera</taxon>
        <taxon>Polyphaga</taxon>
        <taxon>Staphyliniformia</taxon>
        <taxon>Silphidae</taxon>
        <taxon>Nicrophorinae</taxon>
        <taxon>Nicrophorus</taxon>
    </lineage>
</organism>
<keyword evidence="2" id="KW-1185">Reference proteome</keyword>
<dbReference type="InterPro" id="IPR006170">
    <property type="entry name" value="PBP/GOBP"/>
</dbReference>
<proteinExistence type="predicted"/>
<dbReference type="SMART" id="SM00708">
    <property type="entry name" value="PhBP"/>
    <property type="match status" value="1"/>
</dbReference>
<dbReference type="Proteomes" id="UP000695000">
    <property type="component" value="Unplaced"/>
</dbReference>
<sequence length="126" mass="14474">MKFVVFVTALVAIASAFDFENDPEFEAHALECSKEHSFDISGFQSSNPDFDIFETHEAKCFLRCLLVKSNIMKDDVMDLEVIKQKYQVGDDVIVKTKECMEKSVQTDPCEKVYEIEMCVMKKINLN</sequence>
<dbReference type="SUPFAM" id="SSF47565">
    <property type="entry name" value="Insect pheromone/odorant-binding proteins"/>
    <property type="match status" value="1"/>
</dbReference>
<evidence type="ECO:0000256" key="1">
    <source>
        <dbReference type="SAM" id="SignalP"/>
    </source>
</evidence>
<evidence type="ECO:0000313" key="3">
    <source>
        <dbReference type="RefSeq" id="XP_017776018.1"/>
    </source>
</evidence>
<dbReference type="RefSeq" id="XP_017776018.1">
    <property type="nucleotide sequence ID" value="XM_017920529.1"/>
</dbReference>
<name>A0ABM1MN68_NICVS</name>
<feature type="signal peptide" evidence="1">
    <location>
        <begin position="1"/>
        <end position="16"/>
    </location>
</feature>
<dbReference type="CDD" id="cd23992">
    <property type="entry name" value="PBP_GOBP"/>
    <property type="match status" value="1"/>
</dbReference>
<accession>A0ABM1MN68</accession>
<dbReference type="Pfam" id="PF01395">
    <property type="entry name" value="PBP_GOBP"/>
    <property type="match status" value="1"/>
</dbReference>
<gene>
    <name evidence="3" type="primary">LOC108562253</name>
</gene>
<keyword evidence="1" id="KW-0732">Signal</keyword>
<dbReference type="Gene3D" id="1.10.238.20">
    <property type="entry name" value="Pheromone/general odorant binding protein domain"/>
    <property type="match status" value="1"/>
</dbReference>
<dbReference type="InterPro" id="IPR036728">
    <property type="entry name" value="PBP_GOBP_sf"/>
</dbReference>
<dbReference type="GeneID" id="108562253"/>
<evidence type="ECO:0000313" key="2">
    <source>
        <dbReference type="Proteomes" id="UP000695000"/>
    </source>
</evidence>
<protein>
    <submittedName>
        <fullName evidence="3">Uncharacterized protein LOC108562253</fullName>
    </submittedName>
</protein>
<reference evidence="3" key="1">
    <citation type="submission" date="2025-08" db="UniProtKB">
        <authorList>
            <consortium name="RefSeq"/>
        </authorList>
    </citation>
    <scope>IDENTIFICATION</scope>
    <source>
        <tissue evidence="3">Whole Larva</tissue>
    </source>
</reference>
<feature type="chain" id="PRO_5045350671" evidence="1">
    <location>
        <begin position="17"/>
        <end position="126"/>
    </location>
</feature>